<protein>
    <recommendedName>
        <fullName evidence="4">Lipoprotein</fullName>
    </recommendedName>
</protein>
<organism evidence="2 3">
    <name type="scientific">Marinobacter nauticus</name>
    <name type="common">Marinobacter hydrocarbonoclasticus</name>
    <name type="synonym">Marinobacter aquaeolei</name>
    <dbReference type="NCBI Taxonomy" id="2743"/>
    <lineage>
        <taxon>Bacteria</taxon>
        <taxon>Pseudomonadati</taxon>
        <taxon>Pseudomonadota</taxon>
        <taxon>Gammaproteobacteria</taxon>
        <taxon>Pseudomonadales</taxon>
        <taxon>Marinobacteraceae</taxon>
        <taxon>Marinobacter</taxon>
    </lineage>
</organism>
<evidence type="ECO:0000313" key="2">
    <source>
        <dbReference type="EMBL" id="RCW63239.1"/>
    </source>
</evidence>
<sequence>MKKRGLGLCISALLLAACSNDEPELPQNSEPDQVTESAPRPEPELQKLAIGSPITTPPFFSDSGGEDKAQENTPSLVQFRLAQSDEDNQPVAGELVEYRVMSTDGQQAYVIGLAGRSAAIDNEIRFVPVDEQGFPALIYSDGVHREKVISTDFMPSFKVTLDEDGSLTGQIYAGGGTSGVAVKIHHTGSDLSQTNTANAVALSSSAATTTTHTYLSESLNMPQGALGYRILPVLEEDLFLTWWGKGGKDGRCDSGPGPSEVVSCNLTFRKLSDGAVSEPIKSLGSLFFGNNSWPHTDSESLTLSIHGQSVLLQLSGSIYDETGNAVLGIKQEGNITPYTGTWDYVTEPFEHIQLKVPGLPASLSINPSTNLFFMEQEGFVRLGWTVPAGEPVTELFGLAPDAILFNERGALHIIEALVDGGEAGENHELR</sequence>
<evidence type="ECO:0008006" key="4">
    <source>
        <dbReference type="Google" id="ProtNLM"/>
    </source>
</evidence>
<dbReference type="Proteomes" id="UP000253647">
    <property type="component" value="Unassembled WGS sequence"/>
</dbReference>
<proteinExistence type="predicted"/>
<reference evidence="2 3" key="1">
    <citation type="submission" date="2018-07" db="EMBL/GenBank/DDBJ databases">
        <title>Freshwater and sediment microbial communities from various areas in North America, analyzing microbe dynamics in response to fracking.</title>
        <authorList>
            <person name="Lamendella R."/>
        </authorList>
    </citation>
    <scope>NUCLEOTIDE SEQUENCE [LARGE SCALE GENOMIC DNA]</scope>
    <source>
        <strain evidence="2 3">105B</strain>
    </source>
</reference>
<name>A0A368X6A5_MARNT</name>
<dbReference type="EMBL" id="QPJI01000019">
    <property type="protein sequence ID" value="RCW63239.1"/>
    <property type="molecule type" value="Genomic_DNA"/>
</dbReference>
<feature type="compositionally biased region" description="Polar residues" evidence="1">
    <location>
        <begin position="26"/>
        <end position="36"/>
    </location>
</feature>
<evidence type="ECO:0000256" key="1">
    <source>
        <dbReference type="SAM" id="MobiDB-lite"/>
    </source>
</evidence>
<evidence type="ECO:0000313" key="3">
    <source>
        <dbReference type="Proteomes" id="UP000253647"/>
    </source>
</evidence>
<dbReference type="AlphaFoldDB" id="A0A368X6A5"/>
<gene>
    <name evidence="2" type="ORF">DET61_1196</name>
</gene>
<comment type="caution">
    <text evidence="2">The sequence shown here is derived from an EMBL/GenBank/DDBJ whole genome shotgun (WGS) entry which is preliminary data.</text>
</comment>
<feature type="region of interest" description="Disordered" evidence="1">
    <location>
        <begin position="20"/>
        <end position="71"/>
    </location>
</feature>
<dbReference type="RefSeq" id="WP_114435281.1">
    <property type="nucleotide sequence ID" value="NZ_QPJI01000019.1"/>
</dbReference>
<accession>A0A368X6A5</accession>
<dbReference type="PROSITE" id="PS51257">
    <property type="entry name" value="PROKAR_LIPOPROTEIN"/>
    <property type="match status" value="1"/>
</dbReference>